<feature type="domain" description="AMP-dependent synthetase/ligase" evidence="5">
    <location>
        <begin position="31"/>
        <end position="451"/>
    </location>
</feature>
<comment type="subcellular location">
    <subcellularLocation>
        <location evidence="1">Peroxisome</location>
    </subcellularLocation>
</comment>
<dbReference type="Pfam" id="PF00501">
    <property type="entry name" value="AMP-binding"/>
    <property type="match status" value="1"/>
</dbReference>
<dbReference type="PANTHER" id="PTHR24096:SF168">
    <property type="entry name" value="AMP-BINDING DOMAIN-CONTAINING PROTEIN"/>
    <property type="match status" value="1"/>
</dbReference>
<dbReference type="InterPro" id="IPR020845">
    <property type="entry name" value="AMP-binding_CS"/>
</dbReference>
<comment type="similarity">
    <text evidence="2">Belongs to the ATP-dependent AMP-binding enzyme family.</text>
</comment>
<accession>A0A8S1EJG8</accession>
<dbReference type="Pfam" id="PF13193">
    <property type="entry name" value="AMP-binding_C"/>
    <property type="match status" value="1"/>
</dbReference>
<feature type="region of interest" description="Disordered" evidence="4">
    <location>
        <begin position="596"/>
        <end position="638"/>
    </location>
</feature>
<evidence type="ECO:0000313" key="7">
    <source>
        <dbReference type="EMBL" id="CAB3400072.1"/>
    </source>
</evidence>
<evidence type="ECO:0000256" key="3">
    <source>
        <dbReference type="ARBA" id="ARBA00023140"/>
    </source>
</evidence>
<dbReference type="SUPFAM" id="SSF56801">
    <property type="entry name" value="Acetyl-CoA synthetase-like"/>
    <property type="match status" value="1"/>
</dbReference>
<dbReference type="FunFam" id="3.30.300.30:FF:000007">
    <property type="entry name" value="4-coumarate--CoA ligase 2"/>
    <property type="match status" value="1"/>
</dbReference>
<sequence>MEIQSPFQISWDKTNAQTLSEYLFSKIPSHGSNLAMIDVDTGKQWRYSEIKNWSEMCATRLRELQVNPSSRVAVITGTTGQAIFVHLACSIIGCSAVAVNGHSTVDEIWTLVDLSESTHLIVESQFIQKADDVRRKAQMRGGGRIKHVRQIEDVLTAEKICLDSGRKKSIDIKPKPPLVKEPSSAKLNIGALPEDHVAELTSPVSETSVVSKNNECNGDVEGSVHDSEEAQTPSHTSPAANPMLILFTSGTTGLAKAAELSHRSIIINIQQLSLPLYGPVQPKEKFFLSLSIAHIFGVLSAYYSLVNGATLYLLSKHSNRLFMDTLVNNQINVIHINPATIHWMATDPIVDEYKVPHLRSVVCAGAPIDSNLATVVKNKLNIKDLRQCFGMTELGGIAAMAPYMDDKIESVGSPLPGMLFKIINWETKQHCAPRQPGQLVIMGPQVIPAYYKNPKATTELFDASGFVRTGDAGFYDEVGRIYVLDRIKDIIKCKGTMICPSEVELVLRAYAGIDDCAVVGRQDHVTGEVPAAFVVKNANHPLLASAEVRQYVSGKIATFKELRGGVFFISEIPRSSCGKILRRSLRGFWDRERTNSKVESLASKDGSKSATTGTKTTPVKKINGTARRPPSTGRTARK</sequence>
<dbReference type="InterPro" id="IPR000873">
    <property type="entry name" value="AMP-dep_synth/lig_dom"/>
</dbReference>
<proteinExistence type="inferred from homology"/>
<dbReference type="Gene3D" id="3.40.50.12780">
    <property type="entry name" value="N-terminal domain of ligase-like"/>
    <property type="match status" value="1"/>
</dbReference>
<evidence type="ECO:0000259" key="6">
    <source>
        <dbReference type="Pfam" id="PF13193"/>
    </source>
</evidence>
<dbReference type="InterPro" id="IPR042099">
    <property type="entry name" value="ANL_N_sf"/>
</dbReference>
<protein>
    <submittedName>
        <fullName evidence="7">Uncharacterized protein</fullName>
    </submittedName>
</protein>
<evidence type="ECO:0000313" key="8">
    <source>
        <dbReference type="Proteomes" id="UP000494206"/>
    </source>
</evidence>
<organism evidence="7 8">
    <name type="scientific">Caenorhabditis bovis</name>
    <dbReference type="NCBI Taxonomy" id="2654633"/>
    <lineage>
        <taxon>Eukaryota</taxon>
        <taxon>Metazoa</taxon>
        <taxon>Ecdysozoa</taxon>
        <taxon>Nematoda</taxon>
        <taxon>Chromadorea</taxon>
        <taxon>Rhabditida</taxon>
        <taxon>Rhabditina</taxon>
        <taxon>Rhabditomorpha</taxon>
        <taxon>Rhabditoidea</taxon>
        <taxon>Rhabditidae</taxon>
        <taxon>Peloderinae</taxon>
        <taxon>Caenorhabditis</taxon>
    </lineage>
</organism>
<dbReference type="PROSITE" id="PS00455">
    <property type="entry name" value="AMP_BINDING"/>
    <property type="match status" value="1"/>
</dbReference>
<reference evidence="7 8" key="1">
    <citation type="submission" date="2020-04" db="EMBL/GenBank/DDBJ databases">
        <authorList>
            <person name="Laetsch R D."/>
            <person name="Stevens L."/>
            <person name="Kumar S."/>
            <person name="Blaxter L. M."/>
        </authorList>
    </citation>
    <scope>NUCLEOTIDE SEQUENCE [LARGE SCALE GENOMIC DNA]</scope>
</reference>
<evidence type="ECO:0000259" key="5">
    <source>
        <dbReference type="Pfam" id="PF00501"/>
    </source>
</evidence>
<keyword evidence="3" id="KW-0576">Peroxisome</keyword>
<dbReference type="Proteomes" id="UP000494206">
    <property type="component" value="Unassembled WGS sequence"/>
</dbReference>
<feature type="compositionally biased region" description="Polar residues" evidence="4">
    <location>
        <begin position="203"/>
        <end position="216"/>
    </location>
</feature>
<name>A0A8S1EJG8_9PELO</name>
<feature type="compositionally biased region" description="Low complexity" evidence="4">
    <location>
        <begin position="608"/>
        <end position="621"/>
    </location>
</feature>
<dbReference type="PANTHER" id="PTHR24096">
    <property type="entry name" value="LONG-CHAIN-FATTY-ACID--COA LIGASE"/>
    <property type="match status" value="1"/>
</dbReference>
<keyword evidence="8" id="KW-1185">Reference proteome</keyword>
<dbReference type="AlphaFoldDB" id="A0A8S1EJG8"/>
<dbReference type="GO" id="GO:0005777">
    <property type="term" value="C:peroxisome"/>
    <property type="evidence" value="ECO:0007669"/>
    <property type="project" value="UniProtKB-SubCell"/>
</dbReference>
<dbReference type="Gene3D" id="2.30.38.10">
    <property type="entry name" value="Luciferase, Domain 3"/>
    <property type="match status" value="1"/>
</dbReference>
<dbReference type="EMBL" id="CADEPM010000002">
    <property type="protein sequence ID" value="CAB3400072.1"/>
    <property type="molecule type" value="Genomic_DNA"/>
</dbReference>
<feature type="domain" description="AMP-binding enzyme C-terminal" evidence="6">
    <location>
        <begin position="502"/>
        <end position="579"/>
    </location>
</feature>
<evidence type="ECO:0000256" key="2">
    <source>
        <dbReference type="ARBA" id="ARBA00006432"/>
    </source>
</evidence>
<dbReference type="CDD" id="cd05911">
    <property type="entry name" value="Firefly_Luc_like"/>
    <property type="match status" value="1"/>
</dbReference>
<comment type="caution">
    <text evidence="7">The sequence shown here is derived from an EMBL/GenBank/DDBJ whole genome shotgun (WGS) entry which is preliminary data.</text>
</comment>
<dbReference type="Gene3D" id="3.40.50.980">
    <property type="match status" value="2"/>
</dbReference>
<gene>
    <name evidence="7" type="ORF">CBOVIS_LOCUS3087</name>
</gene>
<dbReference type="InterPro" id="IPR045851">
    <property type="entry name" value="AMP-bd_C_sf"/>
</dbReference>
<dbReference type="InterPro" id="IPR025110">
    <property type="entry name" value="AMP-bd_C"/>
</dbReference>
<dbReference type="GO" id="GO:0016405">
    <property type="term" value="F:CoA-ligase activity"/>
    <property type="evidence" value="ECO:0007669"/>
    <property type="project" value="TreeGrafter"/>
</dbReference>
<evidence type="ECO:0000256" key="1">
    <source>
        <dbReference type="ARBA" id="ARBA00004275"/>
    </source>
</evidence>
<dbReference type="OrthoDB" id="10253869at2759"/>
<dbReference type="Gene3D" id="3.30.300.30">
    <property type="match status" value="1"/>
</dbReference>
<evidence type="ECO:0000256" key="4">
    <source>
        <dbReference type="SAM" id="MobiDB-lite"/>
    </source>
</evidence>
<feature type="region of interest" description="Disordered" evidence="4">
    <location>
        <begin position="203"/>
        <end position="238"/>
    </location>
</feature>